<evidence type="ECO:0000259" key="2">
    <source>
        <dbReference type="Pfam" id="PF03816"/>
    </source>
</evidence>
<dbReference type="PANTHER" id="PTHR33392:SF6">
    <property type="entry name" value="POLYISOPRENYL-TEICHOIC ACID--PEPTIDOGLYCAN TEICHOIC ACID TRANSFERASE TAGU"/>
    <property type="match status" value="1"/>
</dbReference>
<evidence type="ECO:0000256" key="1">
    <source>
        <dbReference type="ARBA" id="ARBA00006068"/>
    </source>
</evidence>
<accession>A0A6N8U8D6</accession>
<dbReference type="Gene3D" id="3.40.630.190">
    <property type="entry name" value="LCP protein"/>
    <property type="match status" value="1"/>
</dbReference>
<dbReference type="InterPro" id="IPR050922">
    <property type="entry name" value="LytR/CpsA/Psr_CW_biosynth"/>
</dbReference>
<evidence type="ECO:0000313" key="3">
    <source>
        <dbReference type="EMBL" id="MXQ72973.1"/>
    </source>
</evidence>
<proteinExistence type="inferred from homology"/>
<organism evidence="3 4">
    <name type="scientific">Copranaerobaculum intestinale</name>
    <dbReference type="NCBI Taxonomy" id="2692629"/>
    <lineage>
        <taxon>Bacteria</taxon>
        <taxon>Bacillati</taxon>
        <taxon>Bacillota</taxon>
        <taxon>Erysipelotrichia</taxon>
        <taxon>Erysipelotrichales</taxon>
        <taxon>Erysipelotrichaceae</taxon>
        <taxon>Copranaerobaculum</taxon>
    </lineage>
</organism>
<comment type="caution">
    <text evidence="3">The sequence shown here is derived from an EMBL/GenBank/DDBJ whole genome shotgun (WGS) entry which is preliminary data.</text>
</comment>
<dbReference type="Proteomes" id="UP000434036">
    <property type="component" value="Unassembled WGS sequence"/>
</dbReference>
<keyword evidence="4" id="KW-1185">Reference proteome</keyword>
<reference evidence="3 4" key="2">
    <citation type="submission" date="2020-01" db="EMBL/GenBank/DDBJ databases">
        <title>Clostridiaceae sp. nov. isolated from the gut of human by culturomics.</title>
        <authorList>
            <person name="Chang Y."/>
        </authorList>
    </citation>
    <scope>NUCLEOTIDE SEQUENCE [LARGE SCALE GENOMIC DNA]</scope>
    <source>
        <strain evidence="3 4">DONG20-135</strain>
    </source>
</reference>
<dbReference type="Pfam" id="PF03816">
    <property type="entry name" value="LytR_cpsA_psr"/>
    <property type="match status" value="1"/>
</dbReference>
<dbReference type="RefSeq" id="WP_160624405.1">
    <property type="nucleotide sequence ID" value="NZ_WUUQ01000001.1"/>
</dbReference>
<reference evidence="3 4" key="1">
    <citation type="submission" date="2019-12" db="EMBL/GenBank/DDBJ databases">
        <authorList>
            <person name="Yang R."/>
        </authorList>
    </citation>
    <scope>NUCLEOTIDE SEQUENCE [LARGE SCALE GENOMIC DNA]</scope>
    <source>
        <strain evidence="3 4">DONG20-135</strain>
    </source>
</reference>
<dbReference type="AlphaFoldDB" id="A0A6N8U8D6"/>
<dbReference type="PANTHER" id="PTHR33392">
    <property type="entry name" value="POLYISOPRENYL-TEICHOIC ACID--PEPTIDOGLYCAN TEICHOIC ACID TRANSFERASE TAGU"/>
    <property type="match status" value="1"/>
</dbReference>
<protein>
    <submittedName>
        <fullName evidence="3">LytR family transcriptional regulator</fullName>
    </submittedName>
</protein>
<dbReference type="InterPro" id="IPR004474">
    <property type="entry name" value="LytR_CpsA_psr"/>
</dbReference>
<evidence type="ECO:0000313" key="4">
    <source>
        <dbReference type="Proteomes" id="UP000434036"/>
    </source>
</evidence>
<feature type="domain" description="Cell envelope-related transcriptional attenuator" evidence="2">
    <location>
        <begin position="75"/>
        <end position="216"/>
    </location>
</feature>
<comment type="similarity">
    <text evidence="1">Belongs to the LytR/CpsA/Psr (LCP) family.</text>
</comment>
<dbReference type="NCBIfam" id="TIGR00350">
    <property type="entry name" value="lytR_cpsA_psr"/>
    <property type="match status" value="1"/>
</dbReference>
<sequence length="325" mass="36345">MSKKAKKRLIIILSVIIVLLVGGIAGANLYVDSILNKMDQKEEFSKKDVKANTLDDDTENIALLGIDKSDGNGTRSDVIKIISLNFNEKKIKITSVQRDNLVFLPLKGRYEKLNHAYAYNGVKGSLAALNYNFDMNITKYVKFSFDSVEKIVDILGGVDINLTSSEASYMNLGSAGVYHMNGSQTLAYSRIRKIDSDYERMQRQNNVINAIVGSIKGESPLKLLDFINKILPFVETNVSNGTIKNYATKLLSFDLSDIQQYQFPSGGYDSILKSLYLYGFGPHYVLKDFTGEVELMHKNIYGKDYTASDNVKKVDRETKEMAGNS</sequence>
<dbReference type="EMBL" id="WUUQ01000001">
    <property type="protein sequence ID" value="MXQ72973.1"/>
    <property type="molecule type" value="Genomic_DNA"/>
</dbReference>
<gene>
    <name evidence="3" type="ORF">GSF08_03365</name>
</gene>
<name>A0A6N8U8D6_9FIRM</name>